<dbReference type="AlphaFoldDB" id="A0A8T1UTH9"/>
<proteinExistence type="predicted"/>
<dbReference type="EMBL" id="JAENGZ010000077">
    <property type="protein sequence ID" value="KAG6970287.1"/>
    <property type="molecule type" value="Genomic_DNA"/>
</dbReference>
<protein>
    <submittedName>
        <fullName evidence="1">Uncharacterized protein</fullName>
    </submittedName>
</protein>
<sequence length="81" mass="9183">MILRLLRSDAKIYVRSGHGRKRAIQFILLKATTCSSYERRNSFSRFSSPTTTACRQNSVMPIMDNVFGLGKTAFVHPEMQG</sequence>
<name>A0A8T1UTH9_9STRA</name>
<dbReference type="OrthoDB" id="10530412at2759"/>
<dbReference type="Proteomes" id="UP000688947">
    <property type="component" value="Unassembled WGS sequence"/>
</dbReference>
<comment type="caution">
    <text evidence="1">The sequence shown here is derived from an EMBL/GenBank/DDBJ whole genome shotgun (WGS) entry which is preliminary data.</text>
</comment>
<gene>
    <name evidence="1" type="ORF">JG687_00002724</name>
</gene>
<accession>A0A8T1UTH9</accession>
<evidence type="ECO:0000313" key="1">
    <source>
        <dbReference type="EMBL" id="KAG6970287.1"/>
    </source>
</evidence>
<organism evidence="1 2">
    <name type="scientific">Phytophthora cactorum</name>
    <dbReference type="NCBI Taxonomy" id="29920"/>
    <lineage>
        <taxon>Eukaryota</taxon>
        <taxon>Sar</taxon>
        <taxon>Stramenopiles</taxon>
        <taxon>Oomycota</taxon>
        <taxon>Peronosporomycetes</taxon>
        <taxon>Peronosporales</taxon>
        <taxon>Peronosporaceae</taxon>
        <taxon>Phytophthora</taxon>
    </lineage>
</organism>
<evidence type="ECO:0000313" key="2">
    <source>
        <dbReference type="Proteomes" id="UP000688947"/>
    </source>
</evidence>
<reference evidence="1" key="1">
    <citation type="submission" date="2021-01" db="EMBL/GenBank/DDBJ databases">
        <title>Phytophthora aleatoria, a newly-described species from Pinus radiata is distinct from Phytophthora cactorum isolates based on comparative genomics.</title>
        <authorList>
            <person name="Mcdougal R."/>
            <person name="Panda P."/>
            <person name="Williams N."/>
            <person name="Studholme D.J."/>
        </authorList>
    </citation>
    <scope>NUCLEOTIDE SEQUENCE</scope>
    <source>
        <strain evidence="1">NZFS 3830</strain>
    </source>
</reference>